<dbReference type="Gene3D" id="3.40.50.1220">
    <property type="entry name" value="TPP-binding domain"/>
    <property type="match status" value="1"/>
</dbReference>
<sequence length="478" mass="52651">MSAPDLTPAIMAQFAASGADKHLTLLLGAGASVASGLPDWNELAVRLLLRSGAVRDRRLAELLVREQDPLLVAEAAKQSLGSEWEASVRQALYGNFQGPGPSTLHFAIARHCLDEQPGKTTLITLNFDTLLEQAVRLLSTRLRGRAGEFAAQAESGHEHGVKALPQRQARVHHLHGVVGPTGTKNLILALSDYNEVLSAGMPWQQVLLIQSLRRGALILVGTSYRDPDVRKWFHHVMRDHPRNHSAIVLLVRESFRLGRDEFDEILPALASQWRAIGLEPVITSDFSDAVQIVQELAHIHRPGYLSPQERARLIWDAHTARFNEYQDSYARRLESEAHDLCHMLHGTNVRTSLWIADGNGYLVRWAVSDRIYRSPDVLTSVPTGQESSVLAGRALSAEAPLWEEPTAHSGHQWGCSLAIPVWTQIRELPPAVTAVHVIDFLAPIGQMRAALEINALGINGLETGWGDRLSHVVSTHPA</sequence>
<evidence type="ECO:0000313" key="1">
    <source>
        <dbReference type="EMBL" id="RLP79365.1"/>
    </source>
</evidence>
<keyword evidence="2" id="KW-1185">Reference proteome</keyword>
<reference evidence="1 2" key="1">
    <citation type="submission" date="2018-10" db="EMBL/GenBank/DDBJ databases">
        <authorList>
            <person name="Li J."/>
        </authorList>
    </citation>
    <scope>NUCLEOTIDE SEQUENCE [LARGE SCALE GENOMIC DNA]</scope>
    <source>
        <strain evidence="1 2">JCM 11654</strain>
    </source>
</reference>
<organism evidence="1 2">
    <name type="scientific">Mycetocola lacteus</name>
    <dbReference type="NCBI Taxonomy" id="76637"/>
    <lineage>
        <taxon>Bacteria</taxon>
        <taxon>Bacillati</taxon>
        <taxon>Actinomycetota</taxon>
        <taxon>Actinomycetes</taxon>
        <taxon>Micrococcales</taxon>
        <taxon>Microbacteriaceae</taxon>
        <taxon>Mycetocola</taxon>
    </lineage>
</organism>
<dbReference type="RefSeq" id="WP_121689527.1">
    <property type="nucleotide sequence ID" value="NZ_RCUY01000015.1"/>
</dbReference>
<name>A0A3L7AHE9_9MICO</name>
<dbReference type="OrthoDB" id="4775310at2"/>
<gene>
    <name evidence="1" type="ORF">D9V34_16405</name>
</gene>
<protein>
    <submittedName>
        <fullName evidence="1">Uncharacterized protein</fullName>
    </submittedName>
</protein>
<evidence type="ECO:0000313" key="2">
    <source>
        <dbReference type="Proteomes" id="UP000269438"/>
    </source>
</evidence>
<comment type="caution">
    <text evidence="1">The sequence shown here is derived from an EMBL/GenBank/DDBJ whole genome shotgun (WGS) entry which is preliminary data.</text>
</comment>
<accession>A0A3L7AHE9</accession>
<dbReference type="InterPro" id="IPR029035">
    <property type="entry name" value="DHS-like_NAD/FAD-binding_dom"/>
</dbReference>
<dbReference type="Pfam" id="PF13289">
    <property type="entry name" value="SIR2_2"/>
    <property type="match status" value="1"/>
</dbReference>
<dbReference type="EMBL" id="RCUY01000015">
    <property type="protein sequence ID" value="RLP79365.1"/>
    <property type="molecule type" value="Genomic_DNA"/>
</dbReference>
<proteinExistence type="predicted"/>
<dbReference type="SUPFAM" id="SSF52467">
    <property type="entry name" value="DHS-like NAD/FAD-binding domain"/>
    <property type="match status" value="1"/>
</dbReference>
<dbReference type="AlphaFoldDB" id="A0A3L7AHE9"/>
<dbReference type="Proteomes" id="UP000269438">
    <property type="component" value="Unassembled WGS sequence"/>
</dbReference>